<evidence type="ECO:0000256" key="1">
    <source>
        <dbReference type="SAM" id="Phobius"/>
    </source>
</evidence>
<feature type="domain" description="Beta-glucuronidase C-terminal" evidence="3">
    <location>
        <begin position="421"/>
        <end position="513"/>
    </location>
</feature>
<keyword evidence="1" id="KW-0812">Transmembrane</keyword>
<dbReference type="PANTHER" id="PTHR36183:SF2">
    <property type="entry name" value="BETA-GLUCURONIDASE C-TERMINAL DOMAIN-CONTAINING PROTEIN"/>
    <property type="match status" value="1"/>
</dbReference>
<name>A0A1J8Q9A6_9AGAM</name>
<dbReference type="Gene3D" id="3.20.20.80">
    <property type="entry name" value="Glycosidases"/>
    <property type="match status" value="1"/>
</dbReference>
<dbReference type="InterPro" id="IPR052974">
    <property type="entry name" value="GH79_Enzymes"/>
</dbReference>
<feature type="signal peptide" evidence="2">
    <location>
        <begin position="1"/>
        <end position="31"/>
    </location>
</feature>
<evidence type="ECO:0000256" key="2">
    <source>
        <dbReference type="SAM" id="SignalP"/>
    </source>
</evidence>
<dbReference type="InterPro" id="IPR017853">
    <property type="entry name" value="GH"/>
</dbReference>
<keyword evidence="5" id="KW-1185">Reference proteome</keyword>
<gene>
    <name evidence="4" type="ORF">AZE42_07212</name>
</gene>
<protein>
    <recommendedName>
        <fullName evidence="3">Beta-glucuronidase C-terminal domain-containing protein</fullName>
    </recommendedName>
</protein>
<dbReference type="PANTHER" id="PTHR36183">
    <property type="entry name" value="BETA-GLUCURONIDASE"/>
    <property type="match status" value="1"/>
</dbReference>
<evidence type="ECO:0000313" key="5">
    <source>
        <dbReference type="Proteomes" id="UP000183567"/>
    </source>
</evidence>
<sequence length="568" mass="62046">MGVMRSFSSRSLLSFVSATLFAFASESLVLGQNTSIAISFPKEPSNAALGNVVQDNFLGISFELSSFDTLWGKDALSMPHAMQNYLSNLRQRFKNPLRIRIGGNSMDGSVFVPDQQDMIEFVDPDAYFNDVPVNFGPMFFNVLNSMADDVGEMQFIIGLSMRDPSEDSNPILLANAAEQMMGYRLDAMLLGNEPDIYANHGTRGNYTIADYIPEVGKVIFDLQNSQYGNLTSNLIIGGPTTCCSWDLDNVLSAGLTQYPYKYYTLQHYPTYICNGPTPQNTNISYFLSHTNVPGFTQWENTGVQMAKNLNVPVLVTEFNTVSCGGSNVSDTFAASLWAIDSGLQFAASNMSAAYLHTREYQVLYNLFDPPTPDTSVLPGWRTGSPYYAALFLAETFMPDGTVVLDLNLDNSTLNPESTVAGYGLYDPSSTALRRLVLINYNRSQTQSFSISANITSSIGMRVLNAPTVEERVDIRWAGQIVGPNGELQGNQTTQYMNCGQGCNVRVPGPGAALVLLDETPDSGGFFTGNSTIAGYPYTAPLSSQSTTLHITISAILVFAIMEAVFWLP</sequence>
<dbReference type="EMBL" id="LVVM01006327">
    <property type="protein sequence ID" value="OJA08332.1"/>
    <property type="molecule type" value="Genomic_DNA"/>
</dbReference>
<dbReference type="Proteomes" id="UP000183567">
    <property type="component" value="Unassembled WGS sequence"/>
</dbReference>
<feature type="transmembrane region" description="Helical" evidence="1">
    <location>
        <begin position="548"/>
        <end position="567"/>
    </location>
</feature>
<feature type="chain" id="PRO_5012001112" description="Beta-glucuronidase C-terminal domain-containing protein" evidence="2">
    <location>
        <begin position="32"/>
        <end position="568"/>
    </location>
</feature>
<keyword evidence="1" id="KW-1133">Transmembrane helix</keyword>
<evidence type="ECO:0000259" key="3">
    <source>
        <dbReference type="Pfam" id="PF16862"/>
    </source>
</evidence>
<dbReference type="SUPFAM" id="SSF51445">
    <property type="entry name" value="(Trans)glycosidases"/>
    <property type="match status" value="1"/>
</dbReference>
<comment type="caution">
    <text evidence="4">The sequence shown here is derived from an EMBL/GenBank/DDBJ whole genome shotgun (WGS) entry which is preliminary data.</text>
</comment>
<keyword evidence="2" id="KW-0732">Signal</keyword>
<keyword evidence="1" id="KW-0472">Membrane</keyword>
<organism evidence="4 5">
    <name type="scientific">Rhizopogon vesiculosus</name>
    <dbReference type="NCBI Taxonomy" id="180088"/>
    <lineage>
        <taxon>Eukaryota</taxon>
        <taxon>Fungi</taxon>
        <taxon>Dikarya</taxon>
        <taxon>Basidiomycota</taxon>
        <taxon>Agaricomycotina</taxon>
        <taxon>Agaricomycetes</taxon>
        <taxon>Agaricomycetidae</taxon>
        <taxon>Boletales</taxon>
        <taxon>Suillineae</taxon>
        <taxon>Rhizopogonaceae</taxon>
        <taxon>Rhizopogon</taxon>
    </lineage>
</organism>
<dbReference type="Pfam" id="PF16862">
    <property type="entry name" value="Glyco_hydro_79C"/>
    <property type="match status" value="1"/>
</dbReference>
<evidence type="ECO:0000313" key="4">
    <source>
        <dbReference type="EMBL" id="OJA08332.1"/>
    </source>
</evidence>
<accession>A0A1J8Q9A6</accession>
<dbReference type="STRING" id="180088.A0A1J8Q9A6"/>
<dbReference type="AlphaFoldDB" id="A0A1J8Q9A6"/>
<reference evidence="4 5" key="1">
    <citation type="submission" date="2016-03" db="EMBL/GenBank/DDBJ databases">
        <title>Comparative genomics of the ectomycorrhizal sister species Rhizopogon vinicolor and Rhizopogon vesiculosus (Basidiomycota: Boletales) reveals a divergence of the mating type B locus.</title>
        <authorList>
            <person name="Mujic A.B."/>
            <person name="Kuo A."/>
            <person name="Tritt A."/>
            <person name="Lipzen A."/>
            <person name="Chen C."/>
            <person name="Johnson J."/>
            <person name="Sharma A."/>
            <person name="Barry K."/>
            <person name="Grigoriev I.V."/>
            <person name="Spatafora J.W."/>
        </authorList>
    </citation>
    <scope>NUCLEOTIDE SEQUENCE [LARGE SCALE GENOMIC DNA]</scope>
    <source>
        <strain evidence="4 5">AM-OR11-056</strain>
    </source>
</reference>
<dbReference type="Gene3D" id="2.60.40.1180">
    <property type="entry name" value="Golgi alpha-mannosidase II"/>
    <property type="match status" value="1"/>
</dbReference>
<proteinExistence type="predicted"/>
<dbReference type="InterPro" id="IPR013780">
    <property type="entry name" value="Glyco_hydro_b"/>
</dbReference>
<dbReference type="InterPro" id="IPR031728">
    <property type="entry name" value="GlcAase_C"/>
</dbReference>
<dbReference type="OrthoDB" id="2796951at2759"/>